<accession>A0A3P3RA58</accession>
<dbReference type="RefSeq" id="WP_124954990.1">
    <property type="nucleotide sequence ID" value="NZ_RRCH01000022.1"/>
</dbReference>
<dbReference type="InterPro" id="IPR046260">
    <property type="entry name" value="HFX_2341-like_N"/>
</dbReference>
<comment type="caution">
    <text evidence="3">The sequence shown here is derived from an EMBL/GenBank/DDBJ whole genome shotgun (WGS) entry which is preliminary data.</text>
</comment>
<feature type="domain" description="DUF6293" evidence="2">
    <location>
        <begin position="143"/>
        <end position="242"/>
    </location>
</feature>
<evidence type="ECO:0000313" key="3">
    <source>
        <dbReference type="EMBL" id="RRJ30255.1"/>
    </source>
</evidence>
<dbReference type="Pfam" id="PF19810">
    <property type="entry name" value="HFX_2341_N"/>
    <property type="match status" value="1"/>
</dbReference>
<protein>
    <submittedName>
        <fullName evidence="3">Uncharacterized protein</fullName>
    </submittedName>
</protein>
<reference evidence="3 4" key="1">
    <citation type="submission" date="2018-11" db="EMBL/GenBank/DDBJ databases">
        <title>Taxonoimc description of Halomarina strain SPP-AMP-1.</title>
        <authorList>
            <person name="Pal Y."/>
            <person name="Srinivasana K."/>
            <person name="Verma A."/>
            <person name="Kumar P."/>
        </authorList>
    </citation>
    <scope>NUCLEOTIDE SEQUENCE [LARGE SCALE GENOMIC DNA]</scope>
    <source>
        <strain evidence="3 4">SPP-AMP-1</strain>
    </source>
</reference>
<evidence type="ECO:0000259" key="2">
    <source>
        <dbReference type="Pfam" id="PF22665"/>
    </source>
</evidence>
<dbReference type="InterPro" id="IPR054162">
    <property type="entry name" value="DUF6293_C"/>
</dbReference>
<dbReference type="Proteomes" id="UP000282322">
    <property type="component" value="Unassembled WGS sequence"/>
</dbReference>
<name>A0A3P3RA58_9EURY</name>
<organism evidence="3 4">
    <name type="scientific">Halocatena pleomorpha</name>
    <dbReference type="NCBI Taxonomy" id="1785090"/>
    <lineage>
        <taxon>Archaea</taxon>
        <taxon>Methanobacteriati</taxon>
        <taxon>Methanobacteriota</taxon>
        <taxon>Stenosarchaea group</taxon>
        <taxon>Halobacteria</taxon>
        <taxon>Halobacteriales</taxon>
        <taxon>Natronomonadaceae</taxon>
        <taxon>Halocatena</taxon>
    </lineage>
</organism>
<dbReference type="AlphaFoldDB" id="A0A3P3RA58"/>
<sequence length="246" mass="27663">MNTIDEVHIAPLGYEYDRVLGPACQYDIDVIYLLEHDEPTAEKPDYHEALKTELVETGIETRSRTVDLMDVYDVLGEVTTLVSEHVDDIVRVNVSSGSKLSAVGATIACMATDATAYYVHPEGYAHADRAERQSYGYVDDEVLPTYPIESPTRDQVAAMDFLALETTEMYTPKKKDIIEYAEENELSFISENQPANDKAKFALLNANIIDPLKENHYIEVNTVGRQKQVTLTDTGRNALRAFRHKI</sequence>
<evidence type="ECO:0000313" key="4">
    <source>
        <dbReference type="Proteomes" id="UP000282322"/>
    </source>
</evidence>
<keyword evidence="4" id="KW-1185">Reference proteome</keyword>
<evidence type="ECO:0000259" key="1">
    <source>
        <dbReference type="Pfam" id="PF19810"/>
    </source>
</evidence>
<gene>
    <name evidence="3" type="ORF">EIK79_10040</name>
</gene>
<dbReference type="EMBL" id="RRCH01000022">
    <property type="protein sequence ID" value="RRJ30255.1"/>
    <property type="molecule type" value="Genomic_DNA"/>
</dbReference>
<proteinExistence type="predicted"/>
<dbReference type="OrthoDB" id="142096at2157"/>
<dbReference type="Pfam" id="PF22665">
    <property type="entry name" value="WHD_DUF6293"/>
    <property type="match status" value="1"/>
</dbReference>
<feature type="domain" description="HFX-2341-like N-terminal" evidence="1">
    <location>
        <begin position="6"/>
        <end position="124"/>
    </location>
</feature>